<dbReference type="Pfam" id="PF07686">
    <property type="entry name" value="V-set"/>
    <property type="match status" value="1"/>
</dbReference>
<dbReference type="GeneTree" id="ENSGT00940000154641"/>
<evidence type="ECO:0000256" key="2">
    <source>
        <dbReference type="ARBA" id="ARBA00022692"/>
    </source>
</evidence>
<keyword evidence="3 6" id="KW-1133">Transmembrane helix</keyword>
<dbReference type="InterPro" id="IPR036179">
    <property type="entry name" value="Ig-like_dom_sf"/>
</dbReference>
<dbReference type="InterPro" id="IPR013783">
    <property type="entry name" value="Ig-like_fold"/>
</dbReference>
<proteinExistence type="predicted"/>
<comment type="subcellular location">
    <subcellularLocation>
        <location evidence="1">Membrane</location>
    </subcellularLocation>
</comment>
<evidence type="ECO:0000256" key="6">
    <source>
        <dbReference type="SAM" id="Phobius"/>
    </source>
</evidence>
<dbReference type="GO" id="GO:0009897">
    <property type="term" value="C:external side of plasma membrane"/>
    <property type="evidence" value="ECO:0007669"/>
    <property type="project" value="TreeGrafter"/>
</dbReference>
<dbReference type="SMART" id="SM00409">
    <property type="entry name" value="IG"/>
    <property type="match status" value="2"/>
</dbReference>
<evidence type="ECO:0000313" key="8">
    <source>
        <dbReference type="Ensembl" id="ENSCCRP00000177862.1"/>
    </source>
</evidence>
<dbReference type="GO" id="GO:0050852">
    <property type="term" value="P:T cell receptor signaling pathway"/>
    <property type="evidence" value="ECO:0007669"/>
    <property type="project" value="TreeGrafter"/>
</dbReference>
<reference evidence="8" key="1">
    <citation type="submission" date="2025-08" db="UniProtKB">
        <authorList>
            <consortium name="Ensembl"/>
        </authorList>
    </citation>
    <scope>IDENTIFICATION</scope>
</reference>
<dbReference type="InterPro" id="IPR050504">
    <property type="entry name" value="IgSF_BTN/MOG"/>
</dbReference>
<dbReference type="FunFam" id="2.60.40.10:FF:000438">
    <property type="entry name" value="CD276 antigen"/>
    <property type="match status" value="1"/>
</dbReference>
<dbReference type="FunFam" id="2.60.40.10:FF:000088">
    <property type="entry name" value="Butyrophilin subfamily 1 member A1"/>
    <property type="match status" value="1"/>
</dbReference>
<sequence>MNHKTLTLSTRRTSRHIQSSQTWHVYERLTAGDVLLVSVSLSVTQLRLISLSLCFPRSAVIEGAALLLHTHTLVVGSHTHTHTHTGLRMLALLLCAALAVHADALEVRVPESPAVALFGTDAVLNCSFSGVSEFNLSELSVFWQLSDTKRAVHSFWQSRDQLSDQEERFSNRTSLFPDQLPAGNASLLLRRVRVADEGSYSCFVMVQTYGSGAMLMQVAAPFSKPLVTWGPESALKPGDVVALTCVAYGGYPEAEVLWQDGAGRNLTDNVTISQVANEEGLFSVKSVLTVILEPSSTYSCRLMHPLLGEEGQASVTISAQGLVFPPLALWLTVALAVCLLALLVALAAVCRRKIRESCEEMRAGGNNHVWRFE</sequence>
<dbReference type="SMART" id="SM00406">
    <property type="entry name" value="IGv"/>
    <property type="match status" value="1"/>
</dbReference>
<dbReference type="Ensembl" id="ENSCCRT00000151960.1">
    <property type="protein sequence ID" value="ENSCCRP00000177862.1"/>
    <property type="gene ID" value="ENSCCRG00000061249.1"/>
</dbReference>
<dbReference type="InterPro" id="IPR007110">
    <property type="entry name" value="Ig-like_dom"/>
</dbReference>
<keyword evidence="9" id="KW-1185">Reference proteome</keyword>
<dbReference type="PANTHER" id="PTHR24100:SF155">
    <property type="entry name" value="CD276 ANTIGEN"/>
    <property type="match status" value="1"/>
</dbReference>
<evidence type="ECO:0000256" key="4">
    <source>
        <dbReference type="ARBA" id="ARBA00023136"/>
    </source>
</evidence>
<keyword evidence="2 6" id="KW-0812">Transmembrane</keyword>
<dbReference type="Pfam" id="PF22705">
    <property type="entry name" value="C2-set_3"/>
    <property type="match status" value="1"/>
</dbReference>
<dbReference type="InterPro" id="IPR003599">
    <property type="entry name" value="Ig_sub"/>
</dbReference>
<reference evidence="8" key="2">
    <citation type="submission" date="2025-09" db="UniProtKB">
        <authorList>
            <consortium name="Ensembl"/>
        </authorList>
    </citation>
    <scope>IDENTIFICATION</scope>
</reference>
<organism evidence="8 9">
    <name type="scientific">Cyprinus carpio carpio</name>
    <dbReference type="NCBI Taxonomy" id="630221"/>
    <lineage>
        <taxon>Eukaryota</taxon>
        <taxon>Metazoa</taxon>
        <taxon>Chordata</taxon>
        <taxon>Craniata</taxon>
        <taxon>Vertebrata</taxon>
        <taxon>Euteleostomi</taxon>
        <taxon>Actinopterygii</taxon>
        <taxon>Neopterygii</taxon>
        <taxon>Teleostei</taxon>
        <taxon>Ostariophysi</taxon>
        <taxon>Cypriniformes</taxon>
        <taxon>Cyprinidae</taxon>
        <taxon>Cyprininae</taxon>
        <taxon>Cyprinus</taxon>
    </lineage>
</organism>
<dbReference type="SUPFAM" id="SSF48726">
    <property type="entry name" value="Immunoglobulin"/>
    <property type="match status" value="2"/>
</dbReference>
<dbReference type="GO" id="GO:0005102">
    <property type="term" value="F:signaling receptor binding"/>
    <property type="evidence" value="ECO:0007669"/>
    <property type="project" value="TreeGrafter"/>
</dbReference>
<feature type="transmembrane region" description="Helical" evidence="6">
    <location>
        <begin position="327"/>
        <end position="349"/>
    </location>
</feature>
<dbReference type="Proteomes" id="UP001108240">
    <property type="component" value="Unplaced"/>
</dbReference>
<accession>A0A9J8D630</accession>
<evidence type="ECO:0000256" key="5">
    <source>
        <dbReference type="ARBA" id="ARBA00023319"/>
    </source>
</evidence>
<evidence type="ECO:0000259" key="7">
    <source>
        <dbReference type="PROSITE" id="PS50835"/>
    </source>
</evidence>
<evidence type="ECO:0000256" key="1">
    <source>
        <dbReference type="ARBA" id="ARBA00004370"/>
    </source>
</evidence>
<dbReference type="InterPro" id="IPR053896">
    <property type="entry name" value="BTN3A2-like_Ig-C"/>
</dbReference>
<keyword evidence="5" id="KW-0393">Immunoglobulin domain</keyword>
<dbReference type="InterPro" id="IPR013106">
    <property type="entry name" value="Ig_V-set"/>
</dbReference>
<dbReference type="PANTHER" id="PTHR24100">
    <property type="entry name" value="BUTYROPHILIN"/>
    <property type="match status" value="1"/>
</dbReference>
<name>A0A9J8D630_CYPCA</name>
<dbReference type="InterPro" id="IPR003597">
    <property type="entry name" value="Ig_C1-set"/>
</dbReference>
<dbReference type="SMART" id="SM00407">
    <property type="entry name" value="IGc1"/>
    <property type="match status" value="1"/>
</dbReference>
<protein>
    <submittedName>
        <fullName evidence="8">CD276 molecule</fullName>
    </submittedName>
</protein>
<keyword evidence="4 6" id="KW-0472">Membrane</keyword>
<feature type="domain" description="Ig-like" evidence="7">
    <location>
        <begin position="119"/>
        <end position="204"/>
    </location>
</feature>
<dbReference type="PROSITE" id="PS50835">
    <property type="entry name" value="IG_LIKE"/>
    <property type="match status" value="2"/>
</dbReference>
<feature type="domain" description="Ig-like" evidence="7">
    <location>
        <begin position="221"/>
        <end position="316"/>
    </location>
</feature>
<dbReference type="Gene3D" id="2.60.40.10">
    <property type="entry name" value="Immunoglobulins"/>
    <property type="match status" value="2"/>
</dbReference>
<evidence type="ECO:0000313" key="9">
    <source>
        <dbReference type="Proteomes" id="UP001108240"/>
    </source>
</evidence>
<dbReference type="GO" id="GO:0001817">
    <property type="term" value="P:regulation of cytokine production"/>
    <property type="evidence" value="ECO:0007669"/>
    <property type="project" value="TreeGrafter"/>
</dbReference>
<dbReference type="AlphaFoldDB" id="A0A9J8D630"/>
<evidence type="ECO:0000256" key="3">
    <source>
        <dbReference type="ARBA" id="ARBA00022989"/>
    </source>
</evidence>